<dbReference type="PANTHER" id="PTHR45496:SF1">
    <property type="entry name" value="CHAPERONE DNAJ-DOMAIN SUPERFAMILY PROTEIN"/>
    <property type="match status" value="1"/>
</dbReference>
<dbReference type="AlphaFoldDB" id="A0A8J5G0Y2"/>
<accession>A0A8J5G0Y2</accession>
<feature type="domain" description="J" evidence="2">
    <location>
        <begin position="71"/>
        <end position="139"/>
    </location>
</feature>
<comment type="caution">
    <text evidence="3">The sequence shown here is derived from an EMBL/GenBank/DDBJ whole genome shotgun (WGS) entry which is preliminary data.</text>
</comment>
<dbReference type="Pfam" id="PF00226">
    <property type="entry name" value="DnaJ"/>
    <property type="match status" value="1"/>
</dbReference>
<dbReference type="InterPro" id="IPR001623">
    <property type="entry name" value="DnaJ_domain"/>
</dbReference>
<dbReference type="PROSITE" id="PS00636">
    <property type="entry name" value="DNAJ_1"/>
    <property type="match status" value="1"/>
</dbReference>
<protein>
    <recommendedName>
        <fullName evidence="2">J domain-containing protein</fullName>
    </recommendedName>
</protein>
<dbReference type="InterPro" id="IPR018253">
    <property type="entry name" value="DnaJ_domain_CS"/>
</dbReference>
<proteinExistence type="predicted"/>
<organism evidence="3 4">
    <name type="scientific">Zingiber officinale</name>
    <name type="common">Ginger</name>
    <name type="synonym">Amomum zingiber</name>
    <dbReference type="NCBI Taxonomy" id="94328"/>
    <lineage>
        <taxon>Eukaryota</taxon>
        <taxon>Viridiplantae</taxon>
        <taxon>Streptophyta</taxon>
        <taxon>Embryophyta</taxon>
        <taxon>Tracheophyta</taxon>
        <taxon>Spermatophyta</taxon>
        <taxon>Magnoliopsida</taxon>
        <taxon>Liliopsida</taxon>
        <taxon>Zingiberales</taxon>
        <taxon>Zingiberaceae</taxon>
        <taxon>Zingiber</taxon>
    </lineage>
</organism>
<dbReference type="Proteomes" id="UP000734854">
    <property type="component" value="Unassembled WGS sequence"/>
</dbReference>
<sequence>MSADGGGREEAARWLEIAERLLRARDLVGCKRFAERAAEADPFVGGGAADQVIAVADVLLASQIRVNNHVDWYAVLQLDYSSPFDRQPSAVLRQYSRFALLLRPDRNHLDGASFAFNLVSDAWAVLSDPSKKALFDSELDIAVAAAAAHPPPPPPPPPRHDSTIWAACTSCFHLHQYGSEYKGKILQCPNCRRTFCATPLQAEPPIVPGTDTYYCSWGFVPLGFDPPEFGAGWKPFRPIFPLTPVLQPPSSEQKQAAATPVKATPLASRKKTMAKKSVGGSMPKKVSVSDGGTRSSERLKARSATIDMNIETQ</sequence>
<dbReference type="PANTHER" id="PTHR45496">
    <property type="entry name" value="CHAPERONE DNAJ-DOMAIN SUPERFAMILY PROTEIN"/>
    <property type="match status" value="1"/>
</dbReference>
<evidence type="ECO:0000256" key="1">
    <source>
        <dbReference type="SAM" id="MobiDB-lite"/>
    </source>
</evidence>
<evidence type="ECO:0000313" key="4">
    <source>
        <dbReference type="Proteomes" id="UP000734854"/>
    </source>
</evidence>
<evidence type="ECO:0000259" key="2">
    <source>
        <dbReference type="PROSITE" id="PS50076"/>
    </source>
</evidence>
<name>A0A8J5G0Y2_ZINOF</name>
<reference evidence="3 4" key="1">
    <citation type="submission" date="2020-08" db="EMBL/GenBank/DDBJ databases">
        <title>Plant Genome Project.</title>
        <authorList>
            <person name="Zhang R.-G."/>
        </authorList>
    </citation>
    <scope>NUCLEOTIDE SEQUENCE [LARGE SCALE GENOMIC DNA]</scope>
    <source>
        <tissue evidence="3">Rhizome</tissue>
    </source>
</reference>
<dbReference type="EMBL" id="JACMSC010000012">
    <property type="protein sequence ID" value="KAG6498450.1"/>
    <property type="molecule type" value="Genomic_DNA"/>
</dbReference>
<keyword evidence="4" id="KW-1185">Reference proteome</keyword>
<dbReference type="InterPro" id="IPR053052">
    <property type="entry name" value="Imprinting_Balance_Reg"/>
</dbReference>
<evidence type="ECO:0000313" key="3">
    <source>
        <dbReference type="EMBL" id="KAG6498450.1"/>
    </source>
</evidence>
<dbReference type="CDD" id="cd06257">
    <property type="entry name" value="DnaJ"/>
    <property type="match status" value="1"/>
</dbReference>
<dbReference type="PROSITE" id="PS50076">
    <property type="entry name" value="DNAJ_2"/>
    <property type="match status" value="1"/>
</dbReference>
<gene>
    <name evidence="3" type="ORF">ZIOFF_046364</name>
</gene>
<feature type="region of interest" description="Disordered" evidence="1">
    <location>
        <begin position="248"/>
        <end position="313"/>
    </location>
</feature>
<dbReference type="OrthoDB" id="10250354at2759"/>